<sequence length="254" mass="27495">MPESREGFSPPERTDSSTTEKRKGRGRRDRRRKDRERKGSAGGSDTEKVTVVPRPGSEKHPGSTPDVSSTPPVTSGTTSSPDRSRSSGTAKPPDATKTDTRAPSVDTSDDDDDDGDAAVSTPLDSPASPTSSLDSAIPVSDKDTRDIFIPDGEGVGDKAKKWFQKGGRGLGFLGLGSLGVFAHLFRITARTAHQAYDSILYFAEKALYENSGVNKTIPWKWFVKPPEEPEYLKAKKRLEEMQKRSGGGGGDKRR</sequence>
<gene>
    <name evidence="2" type="ORF">UX45_C0014G0003</name>
</gene>
<dbReference type="Proteomes" id="UP000034705">
    <property type="component" value="Unassembled WGS sequence"/>
</dbReference>
<evidence type="ECO:0000256" key="1">
    <source>
        <dbReference type="SAM" id="MobiDB-lite"/>
    </source>
</evidence>
<accession>A0A0G1PIV8</accession>
<protein>
    <submittedName>
        <fullName evidence="2">Uncharacterized protein</fullName>
    </submittedName>
</protein>
<evidence type="ECO:0000313" key="3">
    <source>
        <dbReference type="Proteomes" id="UP000034705"/>
    </source>
</evidence>
<evidence type="ECO:0000313" key="2">
    <source>
        <dbReference type="EMBL" id="KKU32617.1"/>
    </source>
</evidence>
<dbReference type="AlphaFoldDB" id="A0A0G1PIV8"/>
<dbReference type="EMBL" id="LCMG01000014">
    <property type="protein sequence ID" value="KKU32617.1"/>
    <property type="molecule type" value="Genomic_DNA"/>
</dbReference>
<reference evidence="2 3" key="1">
    <citation type="journal article" date="2015" name="Nature">
        <title>rRNA introns, odd ribosomes, and small enigmatic genomes across a large radiation of phyla.</title>
        <authorList>
            <person name="Brown C.T."/>
            <person name="Hug L.A."/>
            <person name="Thomas B.C."/>
            <person name="Sharon I."/>
            <person name="Castelle C.J."/>
            <person name="Singh A."/>
            <person name="Wilkins M.J."/>
            <person name="Williams K.H."/>
            <person name="Banfield J.F."/>
        </authorList>
    </citation>
    <scope>NUCLEOTIDE SEQUENCE [LARGE SCALE GENOMIC DNA]</scope>
</reference>
<feature type="compositionally biased region" description="Basic residues" evidence="1">
    <location>
        <begin position="22"/>
        <end position="35"/>
    </location>
</feature>
<organism evidence="2 3">
    <name type="scientific">Candidatus Uhrbacteria bacterium GW2011_GWF2_46_218</name>
    <dbReference type="NCBI Taxonomy" id="1619001"/>
    <lineage>
        <taxon>Bacteria</taxon>
        <taxon>Candidatus Uhriibacteriota</taxon>
    </lineage>
</organism>
<proteinExistence type="predicted"/>
<name>A0A0G1PIV8_9BACT</name>
<feature type="compositionally biased region" description="Low complexity" evidence="1">
    <location>
        <begin position="62"/>
        <end position="81"/>
    </location>
</feature>
<feature type="compositionally biased region" description="Basic and acidic residues" evidence="1">
    <location>
        <begin position="1"/>
        <end position="21"/>
    </location>
</feature>
<comment type="caution">
    <text evidence="2">The sequence shown here is derived from an EMBL/GenBank/DDBJ whole genome shotgun (WGS) entry which is preliminary data.</text>
</comment>
<feature type="compositionally biased region" description="Acidic residues" evidence="1">
    <location>
        <begin position="107"/>
        <end position="116"/>
    </location>
</feature>
<feature type="region of interest" description="Disordered" evidence="1">
    <location>
        <begin position="1"/>
        <end position="151"/>
    </location>
</feature>